<sequence length="64" mass="7575">MNLKRNTNQKTHISLTIIFKLEIKNQIKTYNYKKQAIIKPHNPTRSKIKAIIMRLISINTVLTR</sequence>
<protein>
    <submittedName>
        <fullName evidence="1">Uncharacterized protein</fullName>
    </submittedName>
</protein>
<evidence type="ECO:0000313" key="1">
    <source>
        <dbReference type="EMBL" id="CAH8241231.1"/>
    </source>
</evidence>
<evidence type="ECO:0000313" key="2">
    <source>
        <dbReference type="Proteomes" id="UP001152658"/>
    </source>
</evidence>
<comment type="caution">
    <text evidence="1">The sequence shown here is derived from an EMBL/GenBank/DDBJ whole genome shotgun (WGS) entry which is preliminary data.</text>
</comment>
<reference evidence="1" key="1">
    <citation type="submission" date="2022-06" db="EMBL/GenBank/DDBJ databases">
        <authorList>
            <person name="Goudenege D."/>
            <person name="Le Roux F."/>
        </authorList>
    </citation>
    <scope>NUCLEOTIDE SEQUENCE</scope>
    <source>
        <strain evidence="1">12-063</strain>
    </source>
</reference>
<gene>
    <name evidence="1" type="ORF">VAE063_970096</name>
</gene>
<name>A0ABM9FTX8_9VIBR</name>
<dbReference type="Proteomes" id="UP001152658">
    <property type="component" value="Unassembled WGS sequence"/>
</dbReference>
<keyword evidence="2" id="KW-1185">Reference proteome</keyword>
<accession>A0ABM9FTX8</accession>
<proteinExistence type="predicted"/>
<organism evidence="1 2">
    <name type="scientific">Vibrio aestuarianus</name>
    <dbReference type="NCBI Taxonomy" id="28171"/>
    <lineage>
        <taxon>Bacteria</taxon>
        <taxon>Pseudomonadati</taxon>
        <taxon>Pseudomonadota</taxon>
        <taxon>Gammaproteobacteria</taxon>
        <taxon>Vibrionales</taxon>
        <taxon>Vibrionaceae</taxon>
        <taxon>Vibrio</taxon>
    </lineage>
</organism>
<dbReference type="EMBL" id="CALYLK010000138">
    <property type="protein sequence ID" value="CAH8241231.1"/>
    <property type="molecule type" value="Genomic_DNA"/>
</dbReference>